<keyword evidence="3" id="KW-1185">Reference proteome</keyword>
<sequence length="68" mass="7616">MSSYTRENLTVAILLGHSIQFSNQTSSNSSAVSLVVKLSSPKWWEITEKECPGFDPRIAQCLFAFLSY</sequence>
<reference evidence="2 3" key="2">
    <citation type="journal article" date="2010" name="Nature">
        <title>Comparative genomics reveals mobile pathogenicity chromosomes in Fusarium.</title>
        <authorList>
            <person name="Ma L.J."/>
            <person name="van der Does H.C."/>
            <person name="Borkovich K.A."/>
            <person name="Coleman J.J."/>
            <person name="Daboussi M.J."/>
            <person name="Di Pietro A."/>
            <person name="Dufresne M."/>
            <person name="Freitag M."/>
            <person name="Grabherr M."/>
            <person name="Henrissat B."/>
            <person name="Houterman P.M."/>
            <person name="Kang S."/>
            <person name="Shim W.B."/>
            <person name="Woloshuk C."/>
            <person name="Xie X."/>
            <person name="Xu J.R."/>
            <person name="Antoniw J."/>
            <person name="Baker S.E."/>
            <person name="Bluhm B.H."/>
            <person name="Breakspear A."/>
            <person name="Brown D.W."/>
            <person name="Butchko R.A."/>
            <person name="Chapman S."/>
            <person name="Coulson R."/>
            <person name="Coutinho P.M."/>
            <person name="Danchin E.G."/>
            <person name="Diener A."/>
            <person name="Gale L.R."/>
            <person name="Gardiner D.M."/>
            <person name="Goff S."/>
            <person name="Hammond-Kosack K.E."/>
            <person name="Hilburn K."/>
            <person name="Hua-Van A."/>
            <person name="Jonkers W."/>
            <person name="Kazan K."/>
            <person name="Kodira C.D."/>
            <person name="Koehrsen M."/>
            <person name="Kumar L."/>
            <person name="Lee Y.H."/>
            <person name="Li L."/>
            <person name="Manners J.M."/>
            <person name="Miranda-Saavedra D."/>
            <person name="Mukherjee M."/>
            <person name="Park G."/>
            <person name="Park J."/>
            <person name="Park S.Y."/>
            <person name="Proctor R.H."/>
            <person name="Regev A."/>
            <person name="Ruiz-Roldan M.C."/>
            <person name="Sain D."/>
            <person name="Sakthikumar S."/>
            <person name="Sykes S."/>
            <person name="Schwartz D.C."/>
            <person name="Turgeon B.G."/>
            <person name="Wapinski I."/>
            <person name="Yoder O."/>
            <person name="Young S."/>
            <person name="Zeng Q."/>
            <person name="Zhou S."/>
            <person name="Galagan J."/>
            <person name="Cuomo C.A."/>
            <person name="Kistler H.C."/>
            <person name="Rep M."/>
        </authorList>
    </citation>
    <scope>GENOME REANNOTATION</scope>
    <source>
        <strain evidence="3">ATCC MYA-4620 / CBS 123657 / FGSC 9075 / NRRL 31084 / PH-1</strain>
        <strain evidence="2">PH-1 / ATCC MYA-4620 / FGSC 9075 / NRRL 31084</strain>
    </source>
</reference>
<evidence type="ECO:0000313" key="3">
    <source>
        <dbReference type="Proteomes" id="UP000070720"/>
    </source>
</evidence>
<accession>A0A098DRL5</accession>
<gene>
    <name evidence="1" type="ORF">FGRAMPH1_01T24511</name>
</gene>
<reference evidence="2 3" key="1">
    <citation type="journal article" date="2007" name="Science">
        <title>The Fusarium graminearum genome reveals a link between localized polymorphism and pathogen specialization.</title>
        <authorList>
            <person name="Cuomo C.A."/>
            <person name="Gueldener U."/>
            <person name="Xu J.-R."/>
            <person name="Trail F."/>
            <person name="Turgeon B.G."/>
            <person name="Di Pietro A."/>
            <person name="Walton J.D."/>
            <person name="Ma L.-J."/>
            <person name="Baker S.E."/>
            <person name="Rep M."/>
            <person name="Adam G."/>
            <person name="Antoniw J."/>
            <person name="Baldwin T."/>
            <person name="Calvo S.E."/>
            <person name="Chang Y.-L."/>
            <person name="DeCaprio D."/>
            <person name="Gale L.R."/>
            <person name="Gnerre S."/>
            <person name="Goswami R.S."/>
            <person name="Hammond-Kosack K."/>
            <person name="Harris L.J."/>
            <person name="Hilburn K."/>
            <person name="Kennell J.C."/>
            <person name="Kroken S."/>
            <person name="Magnuson J.K."/>
            <person name="Mannhaupt G."/>
            <person name="Mauceli E.W."/>
            <person name="Mewes H.-W."/>
            <person name="Mitterbauer R."/>
            <person name="Muehlbauer G."/>
            <person name="Muensterkoetter M."/>
            <person name="Nelson D."/>
            <person name="O'Donnell K."/>
            <person name="Ouellet T."/>
            <person name="Qi W."/>
            <person name="Quesneville H."/>
            <person name="Roncero M.I.G."/>
            <person name="Seong K.-Y."/>
            <person name="Tetko I.V."/>
            <person name="Urban M."/>
            <person name="Waalwijk C."/>
            <person name="Ward T.J."/>
            <person name="Yao J."/>
            <person name="Birren B.W."/>
            <person name="Kistler H.C."/>
        </authorList>
    </citation>
    <scope>NUCLEOTIDE SEQUENCE [LARGE SCALE GENOMIC DNA]</scope>
    <source>
        <strain evidence="3">ATCC MYA-4620 / CBS 123657 / FGSC 9075 / NRRL 31084 / PH-1</strain>
        <strain evidence="2">PH-1 / ATCC MYA-4620 / FGSC 9075 / NRRL 31084</strain>
    </source>
</reference>
<accession>A0A0E0SDI2</accession>
<evidence type="ECO:0000313" key="1">
    <source>
        <dbReference type="EMBL" id="CEF84495.1"/>
    </source>
</evidence>
<name>A0A098DRL5_GIBZE</name>
<protein>
    <submittedName>
        <fullName evidence="1">Chromosome 4, complete genome</fullName>
    </submittedName>
</protein>
<dbReference type="Proteomes" id="UP000070720">
    <property type="component" value="Chromosome 4"/>
</dbReference>
<proteinExistence type="predicted"/>
<reference evidence="1 3" key="3">
    <citation type="journal article" date="2015" name="BMC Genomics">
        <title>The completed genome sequence of the pathogenic ascomycete fungus Fusarium graminearum.</title>
        <authorList>
            <person name="King R."/>
            <person name="Urban M."/>
            <person name="Hammond-Kosack M.C."/>
            <person name="Hassani-Pak K."/>
            <person name="Hammond-Kosack K.E."/>
        </authorList>
    </citation>
    <scope>NUCLEOTIDE SEQUENCE [LARGE SCALE GENOMIC DNA]</scope>
    <source>
        <strain evidence="3">ATCC MYA-4620 / CBS 123657 / FGSC 9075 / NRRL 31084 / PH-1</strain>
        <strain evidence="1">PH-1</strain>
    </source>
</reference>
<evidence type="ECO:0000313" key="2">
    <source>
        <dbReference type="EnsemblFungi" id="CEF84495"/>
    </source>
</evidence>
<dbReference type="EnsemblFungi" id="CEF84495">
    <property type="protein sequence ID" value="CEF84495"/>
    <property type="gene ID" value="FGRRES_15420"/>
</dbReference>
<organism evidence="1 3">
    <name type="scientific">Gibberella zeae (strain ATCC MYA-4620 / CBS 123657 / FGSC 9075 / NRRL 31084 / PH-1)</name>
    <name type="common">Wheat head blight fungus</name>
    <name type="synonym">Fusarium graminearum</name>
    <dbReference type="NCBI Taxonomy" id="229533"/>
    <lineage>
        <taxon>Eukaryota</taxon>
        <taxon>Fungi</taxon>
        <taxon>Dikarya</taxon>
        <taxon>Ascomycota</taxon>
        <taxon>Pezizomycotina</taxon>
        <taxon>Sordariomycetes</taxon>
        <taxon>Hypocreomycetidae</taxon>
        <taxon>Hypocreales</taxon>
        <taxon>Nectriaceae</taxon>
        <taxon>Fusarium</taxon>
    </lineage>
</organism>
<dbReference type="InParanoid" id="A0A098DRL5"/>
<dbReference type="VEuPathDB" id="FungiDB:FGRAMPH1_01G24511"/>
<reference evidence="2" key="4">
    <citation type="submission" date="2017-01" db="UniProtKB">
        <authorList>
            <consortium name="EnsemblFungi"/>
        </authorList>
    </citation>
    <scope>IDENTIFICATION</scope>
    <source>
        <strain evidence="2">PH-1 / ATCC MYA-4620 / FGSC 9075 / NRRL 31084</strain>
    </source>
</reference>
<dbReference type="AlphaFoldDB" id="A0A098DRL5"/>
<dbReference type="EMBL" id="HG970335">
    <property type="protein sequence ID" value="CEF84495.1"/>
    <property type="molecule type" value="Genomic_DNA"/>
</dbReference>